<protein>
    <submittedName>
        <fullName evidence="1">Uncharacterized protein</fullName>
    </submittedName>
</protein>
<proteinExistence type="predicted"/>
<reference evidence="1 2" key="1">
    <citation type="journal article" date="2018" name="Nat. Ecol. Evol.">
        <title>Pezizomycetes genomes reveal the molecular basis of ectomycorrhizal truffle lifestyle.</title>
        <authorList>
            <person name="Murat C."/>
            <person name="Payen T."/>
            <person name="Noel B."/>
            <person name="Kuo A."/>
            <person name="Morin E."/>
            <person name="Chen J."/>
            <person name="Kohler A."/>
            <person name="Krizsan K."/>
            <person name="Balestrini R."/>
            <person name="Da Silva C."/>
            <person name="Montanini B."/>
            <person name="Hainaut M."/>
            <person name="Levati E."/>
            <person name="Barry K.W."/>
            <person name="Belfiori B."/>
            <person name="Cichocki N."/>
            <person name="Clum A."/>
            <person name="Dockter R.B."/>
            <person name="Fauchery L."/>
            <person name="Guy J."/>
            <person name="Iotti M."/>
            <person name="Le Tacon F."/>
            <person name="Lindquist E.A."/>
            <person name="Lipzen A."/>
            <person name="Malagnac F."/>
            <person name="Mello A."/>
            <person name="Molinier V."/>
            <person name="Miyauchi S."/>
            <person name="Poulain J."/>
            <person name="Riccioni C."/>
            <person name="Rubini A."/>
            <person name="Sitrit Y."/>
            <person name="Splivallo R."/>
            <person name="Traeger S."/>
            <person name="Wang M."/>
            <person name="Zifcakova L."/>
            <person name="Wipf D."/>
            <person name="Zambonelli A."/>
            <person name="Paolocci F."/>
            <person name="Nowrousian M."/>
            <person name="Ottonello S."/>
            <person name="Baldrian P."/>
            <person name="Spatafora J.W."/>
            <person name="Henrissat B."/>
            <person name="Nagy L.G."/>
            <person name="Aury J.M."/>
            <person name="Wincker P."/>
            <person name="Grigoriev I.V."/>
            <person name="Bonfante P."/>
            <person name="Martin F.M."/>
        </authorList>
    </citation>
    <scope>NUCLEOTIDE SEQUENCE [LARGE SCALE GENOMIC DNA]</scope>
    <source>
        <strain evidence="1 2">120613-1</strain>
    </source>
</reference>
<accession>A0A3N4IX88</accession>
<organism evidence="1 2">
    <name type="scientific">Choiromyces venosus 120613-1</name>
    <dbReference type="NCBI Taxonomy" id="1336337"/>
    <lineage>
        <taxon>Eukaryota</taxon>
        <taxon>Fungi</taxon>
        <taxon>Dikarya</taxon>
        <taxon>Ascomycota</taxon>
        <taxon>Pezizomycotina</taxon>
        <taxon>Pezizomycetes</taxon>
        <taxon>Pezizales</taxon>
        <taxon>Tuberaceae</taxon>
        <taxon>Choiromyces</taxon>
    </lineage>
</organism>
<dbReference type="EMBL" id="ML120637">
    <property type="protein sequence ID" value="RPA88921.1"/>
    <property type="molecule type" value="Genomic_DNA"/>
</dbReference>
<sequence>MCPLFILPTVQFLKLKPTPILQSMLFKRDKGFFLSQRVPWTTVNLNNCRLCSSAVLCYAVQNFLLWKGGQKHCKNTAPFPPPRLEKNQRFLNLTKRGKPNDIAHRPITQGSTVQNKRGRCIHPE</sequence>
<dbReference type="AlphaFoldDB" id="A0A3N4IX88"/>
<dbReference type="Proteomes" id="UP000276215">
    <property type="component" value="Unassembled WGS sequence"/>
</dbReference>
<evidence type="ECO:0000313" key="2">
    <source>
        <dbReference type="Proteomes" id="UP000276215"/>
    </source>
</evidence>
<keyword evidence="2" id="KW-1185">Reference proteome</keyword>
<gene>
    <name evidence="1" type="ORF">L873DRAFT_768245</name>
</gene>
<name>A0A3N4IX88_9PEZI</name>
<evidence type="ECO:0000313" key="1">
    <source>
        <dbReference type="EMBL" id="RPA88921.1"/>
    </source>
</evidence>